<feature type="binding site" evidence="9">
    <location>
        <position position="115"/>
    </location>
    <ligand>
        <name>Mg(2+)</name>
        <dbReference type="ChEBI" id="CHEBI:18420"/>
        <label>1</label>
    </ligand>
</feature>
<evidence type="ECO:0000256" key="5">
    <source>
        <dbReference type="ARBA" id="ARBA00022801"/>
    </source>
</evidence>
<dbReference type="InterPro" id="IPR028343">
    <property type="entry name" value="FBPtase"/>
</dbReference>
<keyword evidence="6 9" id="KW-0460">Magnesium</keyword>
<dbReference type="InterPro" id="IPR033391">
    <property type="entry name" value="FBPase_N"/>
</dbReference>
<feature type="binding site" evidence="9">
    <location>
        <position position="274"/>
    </location>
    <ligand>
        <name>substrate</name>
    </ligand>
</feature>
<dbReference type="OrthoDB" id="9806756at2"/>
<evidence type="ECO:0000313" key="14">
    <source>
        <dbReference type="Proteomes" id="UP000316584"/>
    </source>
</evidence>
<dbReference type="GO" id="GO:0042132">
    <property type="term" value="F:fructose 1,6-bisphosphate 1-phosphatase activity"/>
    <property type="evidence" value="ECO:0007669"/>
    <property type="project" value="UniProtKB-UniRule"/>
</dbReference>
<dbReference type="NCBIfam" id="NF006780">
    <property type="entry name" value="PRK09293.1-4"/>
    <property type="match status" value="1"/>
</dbReference>
<dbReference type="EC" id="3.1.3.11" evidence="9"/>
<dbReference type="PANTHER" id="PTHR11556">
    <property type="entry name" value="FRUCTOSE-1,6-BISPHOSPHATASE-RELATED"/>
    <property type="match status" value="1"/>
</dbReference>
<evidence type="ECO:0000256" key="1">
    <source>
        <dbReference type="ARBA" id="ARBA00001273"/>
    </source>
</evidence>
<evidence type="ECO:0000256" key="3">
    <source>
        <dbReference type="ARBA" id="ARBA00022490"/>
    </source>
</evidence>
<reference evidence="13 14" key="1">
    <citation type="submission" date="2019-07" db="EMBL/GenBank/DDBJ databases">
        <title>Full genome sequence of Luteimonas sp. Gr-4.</title>
        <authorList>
            <person name="Im W.-T."/>
        </authorList>
    </citation>
    <scope>NUCLEOTIDE SEQUENCE [LARGE SCALE GENOMIC DNA]</scope>
    <source>
        <strain evidence="13 14">Gr-4</strain>
    </source>
</reference>
<dbReference type="GO" id="GO:0006002">
    <property type="term" value="P:fructose 6-phosphate metabolic process"/>
    <property type="evidence" value="ECO:0007669"/>
    <property type="project" value="TreeGrafter"/>
</dbReference>
<evidence type="ECO:0000256" key="2">
    <source>
        <dbReference type="ARBA" id="ARBA00010941"/>
    </source>
</evidence>
<evidence type="ECO:0000256" key="6">
    <source>
        <dbReference type="ARBA" id="ARBA00022842"/>
    </source>
</evidence>
<dbReference type="NCBIfam" id="NF006779">
    <property type="entry name" value="PRK09293.1-3"/>
    <property type="match status" value="1"/>
</dbReference>
<dbReference type="KEGG" id="lug:FPZ22_07370"/>
<evidence type="ECO:0000256" key="8">
    <source>
        <dbReference type="ARBA" id="ARBA00024331"/>
    </source>
</evidence>
<dbReference type="PANTHER" id="PTHR11556:SF35">
    <property type="entry name" value="SEDOHEPTULOSE-1,7-BISPHOSPHATASE, CHLOROPLASTIC"/>
    <property type="match status" value="1"/>
</dbReference>
<keyword evidence="7 9" id="KW-0119">Carbohydrate metabolism</keyword>
<comment type="pathway">
    <text evidence="8">Carbohydrate biosynthesis.</text>
</comment>
<protein>
    <recommendedName>
        <fullName evidence="9">Fructose-1,6-bisphosphatase class 1</fullName>
        <shortName evidence="9">FBPase class 1</shortName>
        <ecNumber evidence="9">3.1.3.11</ecNumber>
    </recommendedName>
    <alternativeName>
        <fullName evidence="9">D-fructose-1,6-bisphosphate 1-phosphohydrolase class 1</fullName>
    </alternativeName>
</protein>
<sequence>MSSHVSLTRHLIEEQRAGRINADLRQLIAVVARACTSISIAVGKGALGGVLGDAGTGNVQGEAQKKLDVISNEILLEANAWGGHLAACASEEMEHCHPIPDAYPRGNYLLLFDPLDGSSNIDVNVSVGTIFSVLRCPEGVAAPGDEDFLQPGTAQVAAGYCIYGPQTTLVLTFGHGTHAFTLDREQGAFLLTREAIRIPEETKEFAINMSNQRHWEAPMQDYVRDLLSGKEGPRGKDFNMRWVASMVADVHRILTRGGIFIYPWDRKDPSKAGKLRLMYEANPMSFLVEQAGGAATNGRARIMDIAPAELHQRVPVFLGSRAEVEAATRYHLDHDA</sequence>
<dbReference type="GO" id="GO:0006094">
    <property type="term" value="P:gluconeogenesis"/>
    <property type="evidence" value="ECO:0007669"/>
    <property type="project" value="UniProtKB-UniRule"/>
</dbReference>
<dbReference type="GO" id="GO:0000287">
    <property type="term" value="F:magnesium ion binding"/>
    <property type="evidence" value="ECO:0007669"/>
    <property type="project" value="UniProtKB-UniRule"/>
</dbReference>
<organism evidence="13 14">
    <name type="scientific">Luteimonas granuli</name>
    <dbReference type="NCBI Taxonomy" id="1176533"/>
    <lineage>
        <taxon>Bacteria</taxon>
        <taxon>Pseudomonadati</taxon>
        <taxon>Pseudomonadota</taxon>
        <taxon>Gammaproteobacteria</taxon>
        <taxon>Lysobacterales</taxon>
        <taxon>Lysobacteraceae</taxon>
        <taxon>Luteimonas</taxon>
    </lineage>
</organism>
<comment type="cofactor">
    <cofactor evidence="9">
        <name>Mg(2+)</name>
        <dbReference type="ChEBI" id="CHEBI:18420"/>
    </cofactor>
    <text evidence="9">Binds 2 magnesium ions per subunit.</text>
</comment>
<dbReference type="InterPro" id="IPR000146">
    <property type="entry name" value="FBPase_class-1"/>
</dbReference>
<feature type="domain" description="Fructose-1-6-bisphosphatase class I N-terminal" evidence="11">
    <location>
        <begin position="6"/>
        <end position="194"/>
    </location>
</feature>
<dbReference type="Gene3D" id="3.40.190.80">
    <property type="match status" value="1"/>
</dbReference>
<dbReference type="PRINTS" id="PR00115">
    <property type="entry name" value="F16BPHPHTASE"/>
</dbReference>
<dbReference type="Pfam" id="PF00316">
    <property type="entry name" value="FBPase"/>
    <property type="match status" value="1"/>
</dbReference>
<evidence type="ECO:0000259" key="11">
    <source>
        <dbReference type="Pfam" id="PF00316"/>
    </source>
</evidence>
<dbReference type="Gene3D" id="3.30.540.10">
    <property type="entry name" value="Fructose-1,6-Bisphosphatase, subunit A, domain 1"/>
    <property type="match status" value="1"/>
</dbReference>
<comment type="subunit">
    <text evidence="9">Homotetramer.</text>
</comment>
<evidence type="ECO:0000313" key="13">
    <source>
        <dbReference type="EMBL" id="QDW66736.1"/>
    </source>
</evidence>
<dbReference type="RefSeq" id="WP_144891754.1">
    <property type="nucleotide sequence ID" value="NZ_CP042218.1"/>
</dbReference>
<accession>A0A518N495</accession>
<dbReference type="PIRSF" id="PIRSF000904">
    <property type="entry name" value="FBPtase_SBPase"/>
    <property type="match status" value="1"/>
</dbReference>
<proteinExistence type="inferred from homology"/>
<dbReference type="GO" id="GO:0005829">
    <property type="term" value="C:cytosol"/>
    <property type="evidence" value="ECO:0007669"/>
    <property type="project" value="TreeGrafter"/>
</dbReference>
<keyword evidence="14" id="KW-1185">Reference proteome</keyword>
<feature type="domain" description="Fructose-1-6-bisphosphatase class 1 C-terminal" evidence="12">
    <location>
        <begin position="198"/>
        <end position="331"/>
    </location>
</feature>
<keyword evidence="5 9" id="KW-0378">Hydrolase</keyword>
<feature type="binding site" evidence="9">
    <location>
        <position position="280"/>
    </location>
    <ligand>
        <name>Mg(2+)</name>
        <dbReference type="ChEBI" id="CHEBI:18420"/>
        <label>2</label>
    </ligand>
</feature>
<keyword evidence="3 9" id="KW-0963">Cytoplasm</keyword>
<evidence type="ECO:0000259" key="12">
    <source>
        <dbReference type="Pfam" id="PF18913"/>
    </source>
</evidence>
<dbReference type="GO" id="GO:0030388">
    <property type="term" value="P:fructose 1,6-bisphosphate metabolic process"/>
    <property type="evidence" value="ECO:0007669"/>
    <property type="project" value="TreeGrafter"/>
</dbReference>
<evidence type="ECO:0000256" key="10">
    <source>
        <dbReference type="RuleBase" id="RU000508"/>
    </source>
</evidence>
<dbReference type="PIRSF" id="PIRSF500210">
    <property type="entry name" value="FBPtase"/>
    <property type="match status" value="1"/>
</dbReference>
<feature type="binding site" evidence="9">
    <location>
        <begin position="116"/>
        <end position="119"/>
    </location>
    <ligand>
        <name>substrate</name>
    </ligand>
</feature>
<dbReference type="EMBL" id="CP042218">
    <property type="protein sequence ID" value="QDW66736.1"/>
    <property type="molecule type" value="Genomic_DNA"/>
</dbReference>
<dbReference type="GO" id="GO:0006000">
    <property type="term" value="P:fructose metabolic process"/>
    <property type="evidence" value="ECO:0007669"/>
    <property type="project" value="TreeGrafter"/>
</dbReference>
<name>A0A518N495_9GAMM</name>
<comment type="similarity">
    <text evidence="2 9 10">Belongs to the FBPase class 1 family.</text>
</comment>
<dbReference type="AlphaFoldDB" id="A0A518N495"/>
<evidence type="ECO:0000256" key="9">
    <source>
        <dbReference type="HAMAP-Rule" id="MF_01855"/>
    </source>
</evidence>
<dbReference type="Pfam" id="PF18913">
    <property type="entry name" value="FBPase_C"/>
    <property type="match status" value="1"/>
</dbReference>
<dbReference type="InterPro" id="IPR044015">
    <property type="entry name" value="FBPase_C_dom"/>
</dbReference>
<feature type="binding site" evidence="9">
    <location>
        <position position="113"/>
    </location>
    <ligand>
        <name>Mg(2+)</name>
        <dbReference type="ChEBI" id="CHEBI:18420"/>
        <label>2</label>
    </ligand>
</feature>
<comment type="catalytic activity">
    <reaction evidence="1 9">
        <text>beta-D-fructose 1,6-bisphosphate + H2O = beta-D-fructose 6-phosphate + phosphate</text>
        <dbReference type="Rhea" id="RHEA:11064"/>
        <dbReference type="ChEBI" id="CHEBI:15377"/>
        <dbReference type="ChEBI" id="CHEBI:32966"/>
        <dbReference type="ChEBI" id="CHEBI:43474"/>
        <dbReference type="ChEBI" id="CHEBI:57634"/>
        <dbReference type="EC" id="3.1.3.11"/>
    </reaction>
</comment>
<comment type="caution">
    <text evidence="9">Lacks conserved residue(s) required for the propagation of feature annotation.</text>
</comment>
<comment type="subcellular location">
    <subcellularLocation>
        <location evidence="9">Cytoplasm</location>
    </subcellularLocation>
</comment>
<feature type="binding site" evidence="9">
    <location>
        <position position="113"/>
    </location>
    <ligand>
        <name>Mg(2+)</name>
        <dbReference type="ChEBI" id="CHEBI:18420"/>
        <label>1</label>
    </ligand>
</feature>
<evidence type="ECO:0000256" key="7">
    <source>
        <dbReference type="ARBA" id="ARBA00023277"/>
    </source>
</evidence>
<dbReference type="FunFam" id="3.30.540.10:FF:000006">
    <property type="entry name" value="Fructose-1,6-bisphosphatase class 1"/>
    <property type="match status" value="1"/>
</dbReference>
<feature type="binding site" evidence="9">
    <location>
        <position position="208"/>
    </location>
    <ligand>
        <name>substrate</name>
    </ligand>
</feature>
<dbReference type="GO" id="GO:0005986">
    <property type="term" value="P:sucrose biosynthetic process"/>
    <property type="evidence" value="ECO:0007669"/>
    <property type="project" value="TreeGrafter"/>
</dbReference>
<feature type="binding site" evidence="9">
    <location>
        <position position="91"/>
    </location>
    <ligand>
        <name>Mg(2+)</name>
        <dbReference type="ChEBI" id="CHEBI:18420"/>
        <label>1</label>
    </ligand>
</feature>
<dbReference type="FunFam" id="3.40.190.80:FF:000011">
    <property type="entry name" value="Fructose-1,6-bisphosphatase class 1"/>
    <property type="match status" value="1"/>
</dbReference>
<keyword evidence="4 9" id="KW-0479">Metal-binding</keyword>
<evidence type="ECO:0000256" key="4">
    <source>
        <dbReference type="ARBA" id="ARBA00022723"/>
    </source>
</evidence>
<dbReference type="CDD" id="cd00354">
    <property type="entry name" value="FBPase"/>
    <property type="match status" value="1"/>
</dbReference>
<gene>
    <name evidence="9" type="primary">fbp</name>
    <name evidence="13" type="ORF">FPZ22_07370</name>
</gene>
<dbReference type="HAMAP" id="MF_01855">
    <property type="entry name" value="FBPase_class1"/>
    <property type="match status" value="1"/>
</dbReference>
<feature type="binding site" evidence="9">
    <location>
        <position position="116"/>
    </location>
    <ligand>
        <name>Mg(2+)</name>
        <dbReference type="ChEBI" id="CHEBI:18420"/>
        <label>2</label>
    </ligand>
</feature>
<dbReference type="SUPFAM" id="SSF56655">
    <property type="entry name" value="Carbohydrate phosphatase"/>
    <property type="match status" value="1"/>
</dbReference>
<dbReference type="Proteomes" id="UP000316584">
    <property type="component" value="Chromosome"/>
</dbReference>